<evidence type="ECO:0000313" key="2">
    <source>
        <dbReference type="EMBL" id="MBR1135380.1"/>
    </source>
</evidence>
<comment type="caution">
    <text evidence="2">The sequence shown here is derived from an EMBL/GenBank/DDBJ whole genome shotgun (WGS) entry which is preliminary data.</text>
</comment>
<evidence type="ECO:0000313" key="3">
    <source>
        <dbReference type="Proteomes" id="UP001314635"/>
    </source>
</evidence>
<protein>
    <submittedName>
        <fullName evidence="2">Uncharacterized protein</fullName>
    </submittedName>
</protein>
<feature type="transmembrane region" description="Helical" evidence="1">
    <location>
        <begin position="101"/>
        <end position="123"/>
    </location>
</feature>
<name>A0ABS5G234_9BRAD</name>
<keyword evidence="1" id="KW-0812">Transmembrane</keyword>
<keyword evidence="3" id="KW-1185">Reference proteome</keyword>
<dbReference type="RefSeq" id="WP_172235392.1">
    <property type="nucleotide sequence ID" value="NZ_JABFDP010000001.1"/>
</dbReference>
<proteinExistence type="predicted"/>
<gene>
    <name evidence="2" type="ORF">JQ619_06355</name>
</gene>
<feature type="transmembrane region" description="Helical" evidence="1">
    <location>
        <begin position="35"/>
        <end position="56"/>
    </location>
</feature>
<feature type="transmembrane region" description="Helical" evidence="1">
    <location>
        <begin position="63"/>
        <end position="81"/>
    </location>
</feature>
<dbReference type="Proteomes" id="UP001314635">
    <property type="component" value="Unassembled WGS sequence"/>
</dbReference>
<accession>A0ABS5G234</accession>
<evidence type="ECO:0000256" key="1">
    <source>
        <dbReference type="SAM" id="Phobius"/>
    </source>
</evidence>
<keyword evidence="1" id="KW-0472">Membrane</keyword>
<dbReference type="EMBL" id="JAFCLK010000005">
    <property type="protein sequence ID" value="MBR1135380.1"/>
    <property type="molecule type" value="Genomic_DNA"/>
</dbReference>
<organism evidence="2 3">
    <name type="scientific">Bradyrhizobium denitrificans</name>
    <dbReference type="NCBI Taxonomy" id="2734912"/>
    <lineage>
        <taxon>Bacteria</taxon>
        <taxon>Pseudomonadati</taxon>
        <taxon>Pseudomonadota</taxon>
        <taxon>Alphaproteobacteria</taxon>
        <taxon>Hyphomicrobiales</taxon>
        <taxon>Nitrobacteraceae</taxon>
        <taxon>Bradyrhizobium</taxon>
    </lineage>
</organism>
<sequence length="129" mass="13578">MKIRDVLGLLLALAGVVLAAGLPYWRLSSAELNRGQFAVLPGALLLAFLSLVLVLIDMAPVRRIVQAMLLAVPIIVGVSIAKDTATDPTSHNLWPLELLFAALAGAAIVLPAVGIGLSVRWALARLSPR</sequence>
<keyword evidence="1" id="KW-1133">Transmembrane helix</keyword>
<reference evidence="3" key="1">
    <citation type="journal article" date="2021" name="ISME J.">
        <title>Evolutionary origin and ecological implication of a unique nif island in free-living Bradyrhizobium lineages.</title>
        <authorList>
            <person name="Tao J."/>
        </authorList>
    </citation>
    <scope>NUCLEOTIDE SEQUENCE [LARGE SCALE GENOMIC DNA]</scope>
    <source>
        <strain evidence="3">SZCCT0094</strain>
    </source>
</reference>